<protein>
    <recommendedName>
        <fullName evidence="10">Cytochrome P450</fullName>
    </recommendedName>
</protein>
<dbReference type="GO" id="GO:0020037">
    <property type="term" value="F:heme binding"/>
    <property type="evidence" value="ECO:0007669"/>
    <property type="project" value="InterPro"/>
</dbReference>
<dbReference type="GO" id="GO:0016705">
    <property type="term" value="F:oxidoreductase activity, acting on paired donors, with incorporation or reduction of molecular oxygen"/>
    <property type="evidence" value="ECO:0007669"/>
    <property type="project" value="InterPro"/>
</dbReference>
<dbReference type="PRINTS" id="PR00385">
    <property type="entry name" value="P450"/>
</dbReference>
<evidence type="ECO:0000256" key="5">
    <source>
        <dbReference type="PIRSR" id="PIRSR602403-1"/>
    </source>
</evidence>
<evidence type="ECO:0000313" key="9">
    <source>
        <dbReference type="Proteomes" id="UP000541444"/>
    </source>
</evidence>
<evidence type="ECO:0000256" key="2">
    <source>
        <dbReference type="ARBA" id="ARBA00022723"/>
    </source>
</evidence>
<evidence type="ECO:0000256" key="7">
    <source>
        <dbReference type="SAM" id="Phobius"/>
    </source>
</evidence>
<feature type="transmembrane region" description="Helical" evidence="7">
    <location>
        <begin position="45"/>
        <end position="63"/>
    </location>
</feature>
<name>A0A7J7M7B9_9MAGN</name>
<dbReference type="Pfam" id="PF00067">
    <property type="entry name" value="p450"/>
    <property type="match status" value="1"/>
</dbReference>
<evidence type="ECO:0000256" key="4">
    <source>
        <dbReference type="ARBA" id="ARBA00023004"/>
    </source>
</evidence>
<dbReference type="SUPFAM" id="SSF48264">
    <property type="entry name" value="Cytochrome P450"/>
    <property type="match status" value="1"/>
</dbReference>
<dbReference type="GO" id="GO:0004497">
    <property type="term" value="F:monooxygenase activity"/>
    <property type="evidence" value="ECO:0007669"/>
    <property type="project" value="UniProtKB-KW"/>
</dbReference>
<proteinExistence type="inferred from homology"/>
<keyword evidence="6" id="KW-0503">Monooxygenase</keyword>
<dbReference type="InterPro" id="IPR002403">
    <property type="entry name" value="Cyt_P450_E_grp-IV"/>
</dbReference>
<comment type="caution">
    <text evidence="8">The sequence shown here is derived from an EMBL/GenBank/DDBJ whole genome shotgun (WGS) entry which is preliminary data.</text>
</comment>
<keyword evidence="3 6" id="KW-0560">Oxidoreductase</keyword>
<organism evidence="8 9">
    <name type="scientific">Kingdonia uniflora</name>
    <dbReference type="NCBI Taxonomy" id="39325"/>
    <lineage>
        <taxon>Eukaryota</taxon>
        <taxon>Viridiplantae</taxon>
        <taxon>Streptophyta</taxon>
        <taxon>Embryophyta</taxon>
        <taxon>Tracheophyta</taxon>
        <taxon>Spermatophyta</taxon>
        <taxon>Magnoliopsida</taxon>
        <taxon>Ranunculales</taxon>
        <taxon>Circaeasteraceae</taxon>
        <taxon>Kingdonia</taxon>
    </lineage>
</organism>
<feature type="transmembrane region" description="Helical" evidence="7">
    <location>
        <begin position="21"/>
        <end position="39"/>
    </location>
</feature>
<reference evidence="8 9" key="1">
    <citation type="journal article" date="2020" name="IScience">
        <title>Genome Sequencing of the Endangered Kingdonia uniflora (Circaeasteraceae, Ranunculales) Reveals Potential Mechanisms of Evolutionary Specialization.</title>
        <authorList>
            <person name="Sun Y."/>
            <person name="Deng T."/>
            <person name="Zhang A."/>
            <person name="Moore M.J."/>
            <person name="Landis J.B."/>
            <person name="Lin N."/>
            <person name="Zhang H."/>
            <person name="Zhang X."/>
            <person name="Huang J."/>
            <person name="Zhang X."/>
            <person name="Sun H."/>
            <person name="Wang H."/>
        </authorList>
    </citation>
    <scope>NUCLEOTIDE SEQUENCE [LARGE SCALE GENOMIC DNA]</scope>
    <source>
        <strain evidence="8">TB1705</strain>
        <tissue evidence="8">Leaf</tissue>
    </source>
</reference>
<dbReference type="GO" id="GO:0044550">
    <property type="term" value="P:secondary metabolite biosynthetic process"/>
    <property type="evidence" value="ECO:0007669"/>
    <property type="project" value="UniProtKB-ARBA"/>
</dbReference>
<evidence type="ECO:0000256" key="3">
    <source>
        <dbReference type="ARBA" id="ARBA00023002"/>
    </source>
</evidence>
<keyword evidence="2 5" id="KW-0479">Metal-binding</keyword>
<keyword evidence="7" id="KW-0812">Transmembrane</keyword>
<evidence type="ECO:0000256" key="1">
    <source>
        <dbReference type="ARBA" id="ARBA00010617"/>
    </source>
</evidence>
<dbReference type="PANTHER" id="PTHR24296">
    <property type="entry name" value="CYTOCHROME P450"/>
    <property type="match status" value="1"/>
</dbReference>
<gene>
    <name evidence="8" type="ORF">GIB67_020862</name>
</gene>
<dbReference type="GO" id="GO:0005506">
    <property type="term" value="F:iron ion binding"/>
    <property type="evidence" value="ECO:0007669"/>
    <property type="project" value="InterPro"/>
</dbReference>
<dbReference type="PROSITE" id="PS00086">
    <property type="entry name" value="CYTOCHROME_P450"/>
    <property type="match status" value="1"/>
</dbReference>
<keyword evidence="7" id="KW-0472">Membrane</keyword>
<dbReference type="GO" id="GO:0006629">
    <property type="term" value="P:lipid metabolic process"/>
    <property type="evidence" value="ECO:0007669"/>
    <property type="project" value="UniProtKB-ARBA"/>
</dbReference>
<dbReference type="InterPro" id="IPR017972">
    <property type="entry name" value="Cyt_P450_CS"/>
</dbReference>
<dbReference type="AlphaFoldDB" id="A0A7J7M7B9"/>
<evidence type="ECO:0000256" key="6">
    <source>
        <dbReference type="RuleBase" id="RU000461"/>
    </source>
</evidence>
<dbReference type="PRINTS" id="PR00465">
    <property type="entry name" value="EP450IV"/>
</dbReference>
<dbReference type="CDD" id="cd11064">
    <property type="entry name" value="CYP86A"/>
    <property type="match status" value="1"/>
</dbReference>
<dbReference type="InterPro" id="IPR001128">
    <property type="entry name" value="Cyt_P450"/>
</dbReference>
<dbReference type="Gene3D" id="1.10.630.10">
    <property type="entry name" value="Cytochrome P450"/>
    <property type="match status" value="1"/>
</dbReference>
<evidence type="ECO:0008006" key="10">
    <source>
        <dbReference type="Google" id="ProtNLM"/>
    </source>
</evidence>
<accession>A0A7J7M7B9</accession>
<keyword evidence="7" id="KW-1133">Transmembrane helix</keyword>
<dbReference type="Proteomes" id="UP000541444">
    <property type="component" value="Unassembled WGS sequence"/>
</dbReference>
<keyword evidence="9" id="KW-1185">Reference proteome</keyword>
<keyword evidence="4 5" id="KW-0408">Iron</keyword>
<comment type="similarity">
    <text evidence="1 6">Belongs to the cytochrome P450 family.</text>
</comment>
<sequence length="531" mass="60735">MFSFKSVRTVVSDLLLLSKELRTIEFMFAFVLVVIIHSLRQKKNHGLPIWPILGMLPSLLLGLRSGVYDWLTKILNHQSGTFVFKGPWFTSFNYVVTSKPKNLKYLLSTNFSNFAKGESFNYIARDVFGEGFFNSDGVAWLLQRRAVSAAFHSNEFRSMTVESLVDLVHRRLFSILDNSIKSGNLLIDLQDLLLRLSFDNICILAFGVDTGTLNLGLPNIPFVKAFEEATCVTLLRFFTPALVWRAMRFLNLGRERRLKTSIREVHDFVDEVIHTKKKDILSKSTRDKFGSNILTTFIAMKDDKGSSVPEKILRDTCVSLILGGRDTSSIALAWFFWFLDQNSVVEEKILAEIYRIVGERETGSDKGGTEANLVVMPEEVKRMEYLHAALTESLRLYPSVPLEFREVVEDDVFPDGTTLKKGTKVIYSIHAVGRMKSIWGKDCMEFKPERWLTDGKFAREPTYKFTAFNGGPRDCLGKDFAYYQMKFIAASIIHRYRVKVERNHPVAPKLSLSMYMKYGLKVTISSRRCEN</sequence>
<dbReference type="InterPro" id="IPR036396">
    <property type="entry name" value="Cyt_P450_sf"/>
</dbReference>
<feature type="binding site" description="axial binding residue" evidence="5">
    <location>
        <position position="475"/>
    </location>
    <ligand>
        <name>heme</name>
        <dbReference type="ChEBI" id="CHEBI:30413"/>
    </ligand>
    <ligandPart>
        <name>Fe</name>
        <dbReference type="ChEBI" id="CHEBI:18248"/>
    </ligandPart>
</feature>
<evidence type="ECO:0000313" key="8">
    <source>
        <dbReference type="EMBL" id="KAF6150779.1"/>
    </source>
</evidence>
<dbReference type="EMBL" id="JACGCM010001726">
    <property type="protein sequence ID" value="KAF6150779.1"/>
    <property type="molecule type" value="Genomic_DNA"/>
</dbReference>
<comment type="cofactor">
    <cofactor evidence="5">
        <name>heme</name>
        <dbReference type="ChEBI" id="CHEBI:30413"/>
    </cofactor>
</comment>
<dbReference type="OrthoDB" id="1470350at2759"/>
<keyword evidence="5 6" id="KW-0349">Heme</keyword>